<dbReference type="GO" id="GO:0003677">
    <property type="term" value="F:DNA binding"/>
    <property type="evidence" value="ECO:0007669"/>
    <property type="project" value="UniProtKB-KW"/>
</dbReference>
<dbReference type="InterPro" id="IPR000281">
    <property type="entry name" value="HTH_RpiR"/>
</dbReference>
<dbReference type="PROSITE" id="PS51071">
    <property type="entry name" value="HTH_RPIR"/>
    <property type="match status" value="1"/>
</dbReference>
<protein>
    <submittedName>
        <fullName evidence="5">RpiR family transcriptional regulator</fullName>
    </submittedName>
</protein>
<accession>A0A2W5S9X6</accession>
<dbReference type="GO" id="GO:0003700">
    <property type="term" value="F:DNA-binding transcription factor activity"/>
    <property type="evidence" value="ECO:0007669"/>
    <property type="project" value="InterPro"/>
</dbReference>
<dbReference type="InterPro" id="IPR047640">
    <property type="entry name" value="RpiR-like"/>
</dbReference>
<dbReference type="Gene3D" id="3.40.50.10490">
    <property type="entry name" value="Glucose-6-phosphate isomerase like protein, domain 1"/>
    <property type="match status" value="1"/>
</dbReference>
<dbReference type="AlphaFoldDB" id="A0A2W5S9X6"/>
<dbReference type="GO" id="GO:1901135">
    <property type="term" value="P:carbohydrate derivative metabolic process"/>
    <property type="evidence" value="ECO:0007669"/>
    <property type="project" value="InterPro"/>
</dbReference>
<gene>
    <name evidence="5" type="ORF">DI533_18070</name>
</gene>
<dbReference type="Pfam" id="PF01418">
    <property type="entry name" value="HTH_6"/>
    <property type="match status" value="1"/>
</dbReference>
<evidence type="ECO:0000256" key="2">
    <source>
        <dbReference type="ARBA" id="ARBA00023125"/>
    </source>
</evidence>
<dbReference type="CDD" id="cd05013">
    <property type="entry name" value="SIS_RpiR"/>
    <property type="match status" value="1"/>
</dbReference>
<comment type="caution">
    <text evidence="5">The sequence shown here is derived from an EMBL/GenBank/DDBJ whole genome shotgun (WGS) entry which is preliminary data.</text>
</comment>
<sequence length="289" mass="32808">MATHQTEVPLRDQLDALMPQFTASERKVAAVLLADYPYGGLAPIRELARRAKVSAPSVTRFVAKIGCAGYQDFQRRLIGALKARELSPLELKLTEQPLKAGHFLTDYTHRLIRLMTQMADGMPIQPFDELCALLADHSRSVYVLGGRVSDTIAQLLSVHLHQMRARVFHIPTDPEKWPDYVLQMRRRDVVLIFDIRRYEPRLDELAEVIVRTSGAFIVALTDQWMSPVARNATHVFALPTDLDTPWQSQICLVTLVEAIIIRVSESNWDATRKRIGQWDAIRFGTAGRR</sequence>
<evidence type="ECO:0000259" key="4">
    <source>
        <dbReference type="PROSITE" id="PS51071"/>
    </source>
</evidence>
<evidence type="ECO:0000313" key="5">
    <source>
        <dbReference type="EMBL" id="PZQ95935.1"/>
    </source>
</evidence>
<dbReference type="InterPro" id="IPR036388">
    <property type="entry name" value="WH-like_DNA-bd_sf"/>
</dbReference>
<dbReference type="Gene3D" id="1.10.10.10">
    <property type="entry name" value="Winged helix-like DNA-binding domain superfamily/Winged helix DNA-binding domain"/>
    <property type="match status" value="1"/>
</dbReference>
<proteinExistence type="predicted"/>
<dbReference type="GO" id="GO:0097367">
    <property type="term" value="F:carbohydrate derivative binding"/>
    <property type="evidence" value="ECO:0007669"/>
    <property type="project" value="InterPro"/>
</dbReference>
<dbReference type="SUPFAM" id="SSF53697">
    <property type="entry name" value="SIS domain"/>
    <property type="match status" value="1"/>
</dbReference>
<evidence type="ECO:0000256" key="3">
    <source>
        <dbReference type="ARBA" id="ARBA00023163"/>
    </source>
</evidence>
<keyword evidence="3" id="KW-0804">Transcription</keyword>
<dbReference type="InterPro" id="IPR035472">
    <property type="entry name" value="RpiR-like_SIS"/>
</dbReference>
<feature type="domain" description="HTH rpiR-type" evidence="4">
    <location>
        <begin position="8"/>
        <end position="84"/>
    </location>
</feature>
<dbReference type="SUPFAM" id="SSF46689">
    <property type="entry name" value="Homeodomain-like"/>
    <property type="match status" value="1"/>
</dbReference>
<organism evidence="5 6">
    <name type="scientific">Cereibacter sphaeroides</name>
    <name type="common">Rhodobacter sphaeroides</name>
    <dbReference type="NCBI Taxonomy" id="1063"/>
    <lineage>
        <taxon>Bacteria</taxon>
        <taxon>Pseudomonadati</taxon>
        <taxon>Pseudomonadota</taxon>
        <taxon>Alphaproteobacteria</taxon>
        <taxon>Rhodobacterales</taxon>
        <taxon>Paracoccaceae</taxon>
        <taxon>Cereibacter</taxon>
    </lineage>
</organism>
<evidence type="ECO:0000313" key="6">
    <source>
        <dbReference type="Proteomes" id="UP000248975"/>
    </source>
</evidence>
<dbReference type="PANTHER" id="PTHR30514:SF18">
    <property type="entry name" value="RPIR-FAMILY TRANSCRIPTIONAL REGULATOR"/>
    <property type="match status" value="1"/>
</dbReference>
<dbReference type="EMBL" id="QFQS01000005">
    <property type="protein sequence ID" value="PZQ95935.1"/>
    <property type="molecule type" value="Genomic_DNA"/>
</dbReference>
<dbReference type="InterPro" id="IPR009057">
    <property type="entry name" value="Homeodomain-like_sf"/>
</dbReference>
<dbReference type="Proteomes" id="UP000248975">
    <property type="component" value="Unassembled WGS sequence"/>
</dbReference>
<evidence type="ECO:0000256" key="1">
    <source>
        <dbReference type="ARBA" id="ARBA00023015"/>
    </source>
</evidence>
<reference evidence="5 6" key="1">
    <citation type="submission" date="2017-08" db="EMBL/GenBank/DDBJ databases">
        <title>Infants hospitalized years apart are colonized by the same room-sourced microbial strains.</title>
        <authorList>
            <person name="Brooks B."/>
            <person name="Olm M.R."/>
            <person name="Firek B.A."/>
            <person name="Baker R."/>
            <person name="Thomas B.C."/>
            <person name="Morowitz M.J."/>
            <person name="Banfield J.F."/>
        </authorList>
    </citation>
    <scope>NUCLEOTIDE SEQUENCE [LARGE SCALE GENOMIC DNA]</scope>
    <source>
        <strain evidence="5">S2_003_000_R2_11</strain>
    </source>
</reference>
<dbReference type="Pfam" id="PF01380">
    <property type="entry name" value="SIS"/>
    <property type="match status" value="1"/>
</dbReference>
<keyword evidence="2" id="KW-0238">DNA-binding</keyword>
<dbReference type="InterPro" id="IPR001347">
    <property type="entry name" value="SIS_dom"/>
</dbReference>
<keyword evidence="1" id="KW-0805">Transcription regulation</keyword>
<dbReference type="InterPro" id="IPR046348">
    <property type="entry name" value="SIS_dom_sf"/>
</dbReference>
<name>A0A2W5S9X6_CERSP</name>
<dbReference type="PANTHER" id="PTHR30514">
    <property type="entry name" value="GLUCOKINASE"/>
    <property type="match status" value="1"/>
</dbReference>